<dbReference type="PANTHER" id="PTHR33101">
    <property type="entry name" value="ROP GUANINE NUCLEOTIDE EXCHANGE FACTOR 1"/>
    <property type="match status" value="1"/>
</dbReference>
<feature type="region of interest" description="Disordered" evidence="4">
    <location>
        <begin position="2015"/>
        <end position="2073"/>
    </location>
</feature>
<feature type="compositionally biased region" description="Basic and acidic residues" evidence="4">
    <location>
        <begin position="272"/>
        <end position="282"/>
    </location>
</feature>
<gene>
    <name evidence="6" type="ORF">CBR_g57067</name>
</gene>
<keyword evidence="3" id="KW-0175">Coiled coil</keyword>
<feature type="region of interest" description="Disordered" evidence="4">
    <location>
        <begin position="368"/>
        <end position="410"/>
    </location>
</feature>
<evidence type="ECO:0000313" key="6">
    <source>
        <dbReference type="EMBL" id="GBG66186.1"/>
    </source>
</evidence>
<accession>A0A388K845</accession>
<feature type="compositionally biased region" description="Polar residues" evidence="4">
    <location>
        <begin position="32"/>
        <end position="57"/>
    </location>
</feature>
<dbReference type="PROSITE" id="PS51334">
    <property type="entry name" value="PRONE"/>
    <property type="match status" value="1"/>
</dbReference>
<dbReference type="FunFam" id="1.20.58.2010:FF:000003">
    <property type="entry name" value="Rop guanine nucleotide exchange factor 14"/>
    <property type="match status" value="1"/>
</dbReference>
<dbReference type="Pfam" id="PF03759">
    <property type="entry name" value="PRONE"/>
    <property type="match status" value="1"/>
</dbReference>
<reference evidence="6 7" key="1">
    <citation type="journal article" date="2018" name="Cell">
        <title>The Chara Genome: Secondary Complexity and Implications for Plant Terrestrialization.</title>
        <authorList>
            <person name="Nishiyama T."/>
            <person name="Sakayama H."/>
            <person name="Vries J.D."/>
            <person name="Buschmann H."/>
            <person name="Saint-Marcoux D."/>
            <person name="Ullrich K.K."/>
            <person name="Haas F.B."/>
            <person name="Vanderstraeten L."/>
            <person name="Becker D."/>
            <person name="Lang D."/>
            <person name="Vosolsobe S."/>
            <person name="Rombauts S."/>
            <person name="Wilhelmsson P.K.I."/>
            <person name="Janitza P."/>
            <person name="Kern R."/>
            <person name="Heyl A."/>
            <person name="Rumpler F."/>
            <person name="Villalobos L.I.A.C."/>
            <person name="Clay J.M."/>
            <person name="Skokan R."/>
            <person name="Toyoda A."/>
            <person name="Suzuki Y."/>
            <person name="Kagoshima H."/>
            <person name="Schijlen E."/>
            <person name="Tajeshwar N."/>
            <person name="Catarino B."/>
            <person name="Hetherington A.J."/>
            <person name="Saltykova A."/>
            <person name="Bonnot C."/>
            <person name="Breuninger H."/>
            <person name="Symeonidi A."/>
            <person name="Radhakrishnan G.V."/>
            <person name="Van Nieuwerburgh F."/>
            <person name="Deforce D."/>
            <person name="Chang C."/>
            <person name="Karol K.G."/>
            <person name="Hedrich R."/>
            <person name="Ulvskov P."/>
            <person name="Glockner G."/>
            <person name="Delwiche C.F."/>
            <person name="Petrasek J."/>
            <person name="Van de Peer Y."/>
            <person name="Friml J."/>
            <person name="Beilby M."/>
            <person name="Dolan L."/>
            <person name="Kohara Y."/>
            <person name="Sugano S."/>
            <person name="Fujiyama A."/>
            <person name="Delaux P.-M."/>
            <person name="Quint M."/>
            <person name="TheiBen G."/>
            <person name="Hagemann M."/>
            <person name="Harholt J."/>
            <person name="Dunand C."/>
            <person name="Zachgo S."/>
            <person name="Langdale J."/>
            <person name="Maumus F."/>
            <person name="Straeten D.V.D."/>
            <person name="Gould S.B."/>
            <person name="Rensing S.A."/>
        </authorList>
    </citation>
    <scope>NUCLEOTIDE SEQUENCE [LARGE SCALE GENOMIC DNA]</scope>
    <source>
        <strain evidence="6 7">S276</strain>
    </source>
</reference>
<feature type="region of interest" description="Disordered" evidence="4">
    <location>
        <begin position="228"/>
        <end position="356"/>
    </location>
</feature>
<dbReference type="Gramene" id="GBG66186">
    <property type="protein sequence ID" value="GBG66186"/>
    <property type="gene ID" value="CBR_g57067"/>
</dbReference>
<protein>
    <recommendedName>
        <fullName evidence="5">PRONE domain-containing protein</fullName>
    </recommendedName>
</protein>
<feature type="domain" description="PRONE" evidence="5">
    <location>
        <begin position="1388"/>
        <end position="1940"/>
    </location>
</feature>
<feature type="region of interest" description="Disordered" evidence="4">
    <location>
        <begin position="1960"/>
        <end position="1989"/>
    </location>
</feature>
<dbReference type="STRING" id="69332.A0A388K845"/>
<feature type="compositionally biased region" description="Polar residues" evidence="4">
    <location>
        <begin position="2216"/>
        <end position="2234"/>
    </location>
</feature>
<feature type="region of interest" description="Disordered" evidence="4">
    <location>
        <begin position="1145"/>
        <end position="1191"/>
    </location>
</feature>
<dbReference type="Gene3D" id="1.20.58.2010">
    <property type="entry name" value="PRONE domain, subdomain 1"/>
    <property type="match status" value="1"/>
</dbReference>
<sequence>MRGNPYMVHMVGDVLTCSIDMTTVAKQEETTWPMTTSSHVGGPISSSGGNEGLSRTNGPRRGATVALSRVPSPRRVIEPGARGEGAVDVGGKDRRSEHKGRPDWVSLGSSPVLDSLSLRTLATSSIEFAANVPQHNTSLAHSTAGFASGAAKVGVVNSGSLTAVVHRSVPRVSTGQRSSRALPDYVCKSVRTSGEGASDVRKGSDVSVVQARNTTVVHSINLSAHGQSNLHAHGHQHGRGGGRSGGGRAGRGRSVLQERKDSVGTVAGSQGKPEDKGLRGEDAEGGGLNRLASARNSNGACRGRMVKDAATSSSSTSRKLAPKRLSKSTAGASTKGQDASLRDLGDSDSASTDSYVSITSVSVSVRRKMRAGKVADQRERNVKEGDGTKENEGRVGEGEMQANHRESAAGLRRGRDMFQSREEGSHESAVEEDLRCRRRQFPMPLHWETSLLVSAGAYEEEEDHVIFEAKYGSDSGERCGGRDDIANVVDACQTSDACHSQVVVEEPDGRDAEVEVAVEIRALEQEDVKTEVEQMRLPSSESTPLFKEDDRIETFPKRYEAGDLAVAVQRELGCGRFFQEGGEVEGCCRSTQPDICEDQRPDEVGRDAVARDIDVDVDMADVRIPSSTNETRGGEVGPDAVVRDIDVDEVTSDVRMPSSTSRTSGGEVGEVLEGPSLRHKAPQEVPEVGGVWMDRTEFSELPVGCQSNNVDGDLIPRLPLLARGGCKQHGEVPHLDDHMKKDAASENDVGREYEQEPAQLLRPDVEVSVDQSCLAIGDDGAEEIQTKRVSGEEGVDDVSDNCKQLQEQVVEQKRESMDEGKSAEIQEKGLDQNHLEIGDDSLEIQAKRVNGKELEAEVTEYRKQLAEQIVEMKAGETQGKVGSGDQVTMEECSIGSSAIQVNEDVSTGAPFQQGLDHPNSEVDGMNWGKPGEPNLQCNAAQVGGIPVLSCKAPPSAVCPPCGLLRLETNSGGNANEDVGPSEGFSQGMHEGELVATASECCNDNQDYSTDDYKDEDDDGADADCDSDEGGHNNNDENGPESGTKKAEPADPESDSDVEDCHVADGNNSHGDNPRMCGSFEECQKNTSDEIAANEQPAMIPDKETNCEAEATAESLTRVSEGVNQAGDRLSGSFVRLIRRSIDTQGSFQQSDEVDGGYHADHEHTLCDPSRECHTEREEEPTEQAKVTDDEGKNEVLDKCEVRHGCSAAAVRPHPHVNGRGECQEQGNPDGEPNVKPIKPASGTEVTTGMPERCYWFKYSGPDREVSTYSIHPSYEKGSYEGRGMEGENRVLFSGGGVREAAAARTGEDMIRARASDSHWFQCHGVEKKSHLVDAYHGHDIRARVSDQIAGVEKMSAYHLPYGSFDAKRNGRSKQRKGLTEVFMWEEKREKRETDVSEVEMMKERFAKLLLGEDMSGGSKGVCTALAMSNAITNLSASVFGQLWELAPLSPERKTKWRREMEWLLCVSDYIVELVPSQTRNPDGTVMEVMVCQQRGDIHANLPALRQLDSMLLDTLDSFVERDFWYMQPGPAPECERAMVPGYNKWWLPEVVIAQGGLPEESRKKLHQKRDCTSQILKAAMAINTQVLAEMEVPDAYWEQLPKSGKVALGDVLYRAITADTFTPEGFLGHADLSNEHSAVEMASQLEIAMHIWRRRRFWVVGGYKGRGTERPASGRRTKVDWSQGMNLRKDVRVLGSAQEKLGSMWALGGLGGDRRERLAERAEAALLVLRQKHPGLPQTLLDSYKIQHNKSGKVALGDVLYRAITADTFTPEGFLGHADLSNEHSAVEMASQLEIAMHIWRRRRFWVVGGYKGRGTERPASGRRTKVDWSQGMNLRKDVRVLGSAQEKLGSMWALGGLGGDRRERLAERAEAALLVLRQKHPGLPQTLLDSYKIQHNKDVGQSLLESYSRVLESLASNIRSRIEDVLLANSLMTGVTHSPRSRYLSFSCNLLYPPITDRKAEHFDQPSGNLAPSPSTPSSNPSSMVLSGSLSAASSPALKNARLSSLSSFSSSLSSSSSPQVGVPQSHVAVTPAVRRSHRRWFSTNGKFGKSGGSLGGSSGGSSGGSTTMGSLSGTLDHVDGLQVRSEDYLHCERQHCGTVGVLMSDYKHNCALLDLVGGPRDESNERSAKPFFGSDKQMQPLASELTSGKGLAMQGGEDHHRDYDDEQPDNAYRDEDGRTNSSSSRSLVPCAGNRTPERESPSSMSHDDADPIRTPSNAVQGSTTPHRSTTCSPIDIPLAFPVDADRFDAFQLSSTANLAVGSSATNGDK</sequence>
<feature type="compositionally biased region" description="Basic and acidic residues" evidence="4">
    <location>
        <begin position="373"/>
        <end position="410"/>
    </location>
</feature>
<evidence type="ECO:0000256" key="2">
    <source>
        <dbReference type="PROSITE-ProRule" id="PRU00663"/>
    </source>
</evidence>
<dbReference type="Proteomes" id="UP000265515">
    <property type="component" value="Unassembled WGS sequence"/>
</dbReference>
<evidence type="ECO:0000256" key="4">
    <source>
        <dbReference type="SAM" id="MobiDB-lite"/>
    </source>
</evidence>
<comment type="caution">
    <text evidence="6">The sequence shown here is derived from an EMBL/GenBank/DDBJ whole genome shotgun (WGS) entry which is preliminary data.</text>
</comment>
<organism evidence="6 7">
    <name type="scientific">Chara braunii</name>
    <name type="common">Braun's stonewort</name>
    <dbReference type="NCBI Taxonomy" id="69332"/>
    <lineage>
        <taxon>Eukaryota</taxon>
        <taxon>Viridiplantae</taxon>
        <taxon>Streptophyta</taxon>
        <taxon>Charophyceae</taxon>
        <taxon>Charales</taxon>
        <taxon>Characeae</taxon>
        <taxon>Chara</taxon>
    </lineage>
</organism>
<proteinExistence type="predicted"/>
<feature type="compositionally biased region" description="Acidic residues" evidence="4">
    <location>
        <begin position="1008"/>
        <end position="1027"/>
    </location>
</feature>
<feature type="compositionally biased region" description="Basic and acidic residues" evidence="4">
    <location>
        <begin position="1155"/>
        <end position="1176"/>
    </location>
</feature>
<name>A0A388K845_CHABU</name>
<dbReference type="PANTHER" id="PTHR33101:SF6">
    <property type="entry name" value="ROP GUANINE NUCLEOTIDE EXCHANGE FACTOR 1"/>
    <property type="match status" value="1"/>
</dbReference>
<feature type="compositionally biased region" description="Low complexity" evidence="4">
    <location>
        <begin position="1971"/>
        <end position="1989"/>
    </location>
</feature>
<dbReference type="EMBL" id="BFEA01000070">
    <property type="protein sequence ID" value="GBG66186.1"/>
    <property type="molecule type" value="Genomic_DNA"/>
</dbReference>
<feature type="region of interest" description="Disordered" evidence="4">
    <location>
        <begin position="32"/>
        <end position="103"/>
    </location>
</feature>
<dbReference type="InterPro" id="IPR038937">
    <property type="entry name" value="RopGEF"/>
</dbReference>
<dbReference type="GO" id="GO:0005085">
    <property type="term" value="F:guanyl-nucleotide exchange factor activity"/>
    <property type="evidence" value="ECO:0007669"/>
    <property type="project" value="UniProtKB-UniRule"/>
</dbReference>
<feature type="compositionally biased region" description="Polar residues" evidence="4">
    <location>
        <begin position="327"/>
        <end position="337"/>
    </location>
</feature>
<evidence type="ECO:0000256" key="3">
    <source>
        <dbReference type="SAM" id="Coils"/>
    </source>
</evidence>
<evidence type="ECO:0000256" key="1">
    <source>
        <dbReference type="ARBA" id="ARBA00022658"/>
    </source>
</evidence>
<feature type="compositionally biased region" description="Basic and acidic residues" evidence="4">
    <location>
        <begin position="2121"/>
        <end position="2130"/>
    </location>
</feature>
<feature type="region of interest" description="Disordered" evidence="4">
    <location>
        <begin position="2119"/>
        <end position="2236"/>
    </location>
</feature>
<keyword evidence="1 2" id="KW-0344">Guanine-nucleotide releasing factor</keyword>
<feature type="coiled-coil region" evidence="3">
    <location>
        <begin position="844"/>
        <end position="871"/>
    </location>
</feature>
<dbReference type="OrthoDB" id="1053009at2759"/>
<feature type="region of interest" description="Disordered" evidence="4">
    <location>
        <begin position="1210"/>
        <end position="1244"/>
    </location>
</feature>
<feature type="compositionally biased region" description="Basic and acidic residues" evidence="4">
    <location>
        <begin position="2197"/>
        <end position="2213"/>
    </location>
</feature>
<evidence type="ECO:0000259" key="5">
    <source>
        <dbReference type="PROSITE" id="PS51334"/>
    </source>
</evidence>
<keyword evidence="7" id="KW-1185">Reference proteome</keyword>
<dbReference type="Gene3D" id="1.20.58.1310">
    <property type="entry name" value="PRONE domain, subdomain 2"/>
    <property type="match status" value="1"/>
</dbReference>
<dbReference type="InterPro" id="IPR005512">
    <property type="entry name" value="PRONE_dom"/>
</dbReference>
<feature type="region of interest" description="Disordered" evidence="4">
    <location>
        <begin position="1006"/>
        <end position="1079"/>
    </location>
</feature>
<feature type="compositionally biased region" description="Gly residues" evidence="4">
    <location>
        <begin position="2050"/>
        <end position="2065"/>
    </location>
</feature>
<feature type="compositionally biased region" description="Basic and acidic residues" evidence="4">
    <location>
        <begin position="90"/>
        <end position="102"/>
    </location>
</feature>
<evidence type="ECO:0000313" key="7">
    <source>
        <dbReference type="Proteomes" id="UP000265515"/>
    </source>
</evidence>